<dbReference type="PANTHER" id="PTHR24300:SF424">
    <property type="entry name" value="CYTOCHROME P450"/>
    <property type="match status" value="1"/>
</dbReference>
<evidence type="ECO:0000256" key="13">
    <source>
        <dbReference type="SAM" id="Phobius"/>
    </source>
</evidence>
<keyword evidence="7" id="KW-0256">Endoplasmic reticulum</keyword>
<dbReference type="InterPro" id="IPR001128">
    <property type="entry name" value="Cyt_P450"/>
</dbReference>
<evidence type="ECO:0000256" key="10">
    <source>
        <dbReference type="ARBA" id="ARBA00023004"/>
    </source>
</evidence>
<dbReference type="PRINTS" id="PR01684">
    <property type="entry name" value="EP450ICYP2A"/>
</dbReference>
<evidence type="ECO:0000256" key="7">
    <source>
        <dbReference type="ARBA" id="ARBA00022824"/>
    </source>
</evidence>
<keyword evidence="8" id="KW-0492">Microsome</keyword>
<dbReference type="GO" id="GO:0016712">
    <property type="term" value="F:oxidoreductase activity, acting on paired donors, with incorporation or reduction of molecular oxygen, reduced flavin or flavoprotein as one donor, and incorporation of one atom of oxygen"/>
    <property type="evidence" value="ECO:0007669"/>
    <property type="project" value="InterPro"/>
</dbReference>
<feature type="transmembrane region" description="Helical" evidence="13">
    <location>
        <begin position="6"/>
        <end position="23"/>
    </location>
</feature>
<name>A0AAV6ZU32_ENGPU</name>
<dbReference type="InterPro" id="IPR008067">
    <property type="entry name" value="Cyt_P450_E_grp-I_CYP2A-like"/>
</dbReference>
<dbReference type="SUPFAM" id="SSF48264">
    <property type="entry name" value="Cytochrome P450"/>
    <property type="match status" value="1"/>
</dbReference>
<protein>
    <submittedName>
        <fullName evidence="14">Uncharacterized protein</fullName>
    </submittedName>
</protein>
<keyword evidence="6" id="KW-0479">Metal-binding</keyword>
<evidence type="ECO:0000256" key="11">
    <source>
        <dbReference type="ARBA" id="ARBA00023033"/>
    </source>
</evidence>
<dbReference type="PRINTS" id="PR00463">
    <property type="entry name" value="EP450I"/>
</dbReference>
<comment type="subcellular location">
    <subcellularLocation>
        <location evidence="3">Endoplasmic reticulum membrane</location>
        <topology evidence="3">Peripheral membrane protein</topology>
    </subcellularLocation>
    <subcellularLocation>
        <location evidence="2">Microsome membrane</location>
        <topology evidence="2">Peripheral membrane protein</topology>
    </subcellularLocation>
</comment>
<evidence type="ECO:0000256" key="1">
    <source>
        <dbReference type="ARBA" id="ARBA00001971"/>
    </source>
</evidence>
<dbReference type="GO" id="GO:0005789">
    <property type="term" value="C:endoplasmic reticulum membrane"/>
    <property type="evidence" value="ECO:0007669"/>
    <property type="project" value="UniProtKB-SubCell"/>
</dbReference>
<dbReference type="GO" id="GO:0006805">
    <property type="term" value="P:xenobiotic metabolic process"/>
    <property type="evidence" value="ECO:0007669"/>
    <property type="project" value="TreeGrafter"/>
</dbReference>
<keyword evidence="5" id="KW-0349">Heme</keyword>
<keyword evidence="15" id="KW-1185">Reference proteome</keyword>
<comment type="caution">
    <text evidence="14">The sequence shown here is derived from an EMBL/GenBank/DDBJ whole genome shotgun (WGS) entry which is preliminary data.</text>
</comment>
<dbReference type="GO" id="GO:0005506">
    <property type="term" value="F:iron ion binding"/>
    <property type="evidence" value="ECO:0007669"/>
    <property type="project" value="InterPro"/>
</dbReference>
<dbReference type="FunFam" id="1.10.630.10:FF:000238">
    <property type="entry name" value="Cytochrome P450 2A6"/>
    <property type="match status" value="1"/>
</dbReference>
<reference evidence="14" key="1">
    <citation type="thesis" date="2020" institute="ProQuest LLC" country="789 East Eisenhower Parkway, Ann Arbor, MI, USA">
        <title>Comparative Genomics and Chromosome Evolution.</title>
        <authorList>
            <person name="Mudd A.B."/>
        </authorList>
    </citation>
    <scope>NUCLEOTIDE SEQUENCE</scope>
    <source>
        <strain evidence="14">237g6f4</strain>
        <tissue evidence="14">Blood</tissue>
    </source>
</reference>
<evidence type="ECO:0000256" key="3">
    <source>
        <dbReference type="ARBA" id="ARBA00004406"/>
    </source>
</evidence>
<dbReference type="AlphaFoldDB" id="A0AAV6ZU32"/>
<comment type="similarity">
    <text evidence="4">Belongs to the cytochrome P450 family.</text>
</comment>
<dbReference type="InterPro" id="IPR002401">
    <property type="entry name" value="Cyt_P450_E_grp-I"/>
</dbReference>
<dbReference type="GO" id="GO:0020037">
    <property type="term" value="F:heme binding"/>
    <property type="evidence" value="ECO:0007669"/>
    <property type="project" value="InterPro"/>
</dbReference>
<dbReference type="EMBL" id="WNYA01000010">
    <property type="protein sequence ID" value="KAG8552882.1"/>
    <property type="molecule type" value="Genomic_DNA"/>
</dbReference>
<dbReference type="PANTHER" id="PTHR24300">
    <property type="entry name" value="CYTOCHROME P450 508A4-RELATED"/>
    <property type="match status" value="1"/>
</dbReference>
<evidence type="ECO:0000313" key="14">
    <source>
        <dbReference type="EMBL" id="KAG8552882.1"/>
    </source>
</evidence>
<proteinExistence type="inferred from homology"/>
<evidence type="ECO:0000313" key="15">
    <source>
        <dbReference type="Proteomes" id="UP000824782"/>
    </source>
</evidence>
<accession>A0AAV6ZU32</accession>
<dbReference type="GO" id="GO:0008392">
    <property type="term" value="F:arachidonate epoxygenase activity"/>
    <property type="evidence" value="ECO:0007669"/>
    <property type="project" value="TreeGrafter"/>
</dbReference>
<evidence type="ECO:0000256" key="8">
    <source>
        <dbReference type="ARBA" id="ARBA00022848"/>
    </source>
</evidence>
<dbReference type="Gene3D" id="1.10.630.10">
    <property type="entry name" value="Cytochrome P450"/>
    <property type="match status" value="1"/>
</dbReference>
<evidence type="ECO:0000256" key="2">
    <source>
        <dbReference type="ARBA" id="ARBA00004174"/>
    </source>
</evidence>
<keyword evidence="13" id="KW-1133">Transmembrane helix</keyword>
<keyword evidence="10" id="KW-0408">Iron</keyword>
<dbReference type="InterPro" id="IPR036396">
    <property type="entry name" value="Cyt_P450_sf"/>
</dbReference>
<evidence type="ECO:0000256" key="9">
    <source>
        <dbReference type="ARBA" id="ARBA00023002"/>
    </source>
</evidence>
<organism evidence="14 15">
    <name type="scientific">Engystomops pustulosus</name>
    <name type="common">Tungara frog</name>
    <name type="synonym">Physalaemus pustulosus</name>
    <dbReference type="NCBI Taxonomy" id="76066"/>
    <lineage>
        <taxon>Eukaryota</taxon>
        <taxon>Metazoa</taxon>
        <taxon>Chordata</taxon>
        <taxon>Craniata</taxon>
        <taxon>Vertebrata</taxon>
        <taxon>Euteleostomi</taxon>
        <taxon>Amphibia</taxon>
        <taxon>Batrachia</taxon>
        <taxon>Anura</taxon>
        <taxon>Neobatrachia</taxon>
        <taxon>Hyloidea</taxon>
        <taxon>Leptodactylidae</taxon>
        <taxon>Leiuperinae</taxon>
        <taxon>Engystomops</taxon>
    </lineage>
</organism>
<feature type="non-terminal residue" evidence="14">
    <location>
        <position position="431"/>
    </location>
</feature>
<evidence type="ECO:0000256" key="6">
    <source>
        <dbReference type="ARBA" id="ARBA00022723"/>
    </source>
</evidence>
<gene>
    <name evidence="14" type="ORF">GDO81_003125</name>
</gene>
<dbReference type="InterPro" id="IPR050182">
    <property type="entry name" value="Cytochrome_P450_fam2"/>
</dbReference>
<evidence type="ECO:0000256" key="4">
    <source>
        <dbReference type="ARBA" id="ARBA00010617"/>
    </source>
</evidence>
<keyword evidence="9" id="KW-0560">Oxidoreductase</keyword>
<keyword evidence="12 13" id="KW-0472">Membrane</keyword>
<keyword evidence="11" id="KW-0503">Monooxygenase</keyword>
<evidence type="ECO:0000256" key="12">
    <source>
        <dbReference type="ARBA" id="ARBA00023136"/>
    </source>
</evidence>
<comment type="cofactor">
    <cofactor evidence="1">
        <name>heme</name>
        <dbReference type="ChEBI" id="CHEBI:30413"/>
    </cofactor>
</comment>
<dbReference type="Proteomes" id="UP000824782">
    <property type="component" value="Unassembled WGS sequence"/>
</dbReference>
<dbReference type="Pfam" id="PF00067">
    <property type="entry name" value="p450"/>
    <property type="match status" value="1"/>
</dbReference>
<keyword evidence="13" id="KW-0812">Transmembrane</keyword>
<dbReference type="GO" id="GO:0019373">
    <property type="term" value="P:epoxygenase P450 pathway"/>
    <property type="evidence" value="ECO:0007669"/>
    <property type="project" value="TreeGrafter"/>
</dbReference>
<sequence length="431" mass="49788">MALSWFESVVLVLILLSFIYSTWNSIYRRRNLPPGPIPLPIVGNVLHIKRGEMVKSLMEFKEKYGSVYTVHFGHYPTVVLCGYDTIKEALIDRAEEFGARGRLPTVDQYMKAHGIAFSNGDRWKDLRRFSLTILRNFGMGKKTIEERIQEEAQFLTAELRMQNKQFIDPTKFVVQGVSNVICSIVFGDRFEYSNDSFQSLLGMFSAVFQDMSSSWGQMLDMMPSVMQFIPGPHKRINKSFERLTDFIKERVKMNEETLDPNSPRDFIDCFLIKQRQEKDNPNFDRYNMLMSINNLFFAGTETVSSTLRHGFMIIMRYPEVQAKLHEEIDRVVGESRVPNIDDRSKMPYTDAVIHEIQRFVDILPVNVPHATTKDVNFKGYSIPKGTDVYPLLCSVHQDPTKLANPYKFDPNNFLDSKGGFKKHVTFMPFSA</sequence>
<evidence type="ECO:0000256" key="5">
    <source>
        <dbReference type="ARBA" id="ARBA00022617"/>
    </source>
</evidence>